<dbReference type="PROSITE" id="PS51462">
    <property type="entry name" value="NUDIX"/>
    <property type="match status" value="1"/>
</dbReference>
<keyword evidence="3" id="KW-0460">Magnesium</keyword>
<feature type="domain" description="Nudix hydrolase" evidence="4">
    <location>
        <begin position="13"/>
        <end position="155"/>
    </location>
</feature>
<evidence type="ECO:0000256" key="2">
    <source>
        <dbReference type="ARBA" id="ARBA00022801"/>
    </source>
</evidence>
<protein>
    <submittedName>
        <fullName evidence="5">NUDIX domain-containing protein</fullName>
    </submittedName>
</protein>
<dbReference type="AlphaFoldDB" id="A0A8I0KVB3"/>
<dbReference type="CDD" id="cd04685">
    <property type="entry name" value="NUDIX_Hydrolase"/>
    <property type="match status" value="1"/>
</dbReference>
<dbReference type="PANTHER" id="PTHR43046">
    <property type="entry name" value="GDP-MANNOSE MANNOSYL HYDROLASE"/>
    <property type="match status" value="1"/>
</dbReference>
<dbReference type="Pfam" id="PF00293">
    <property type="entry name" value="NUDIX"/>
    <property type="match status" value="1"/>
</dbReference>
<keyword evidence="6" id="KW-1185">Reference proteome</keyword>
<comment type="cofactor">
    <cofactor evidence="1">
        <name>Mg(2+)</name>
        <dbReference type="ChEBI" id="CHEBI:18420"/>
    </cofactor>
</comment>
<sequence>MSAEWQPGPDGTPYRRAARVIPIAASGRVLLVLGHDFADTTRRWWFTVGGGIGPDEDPRAAAARELYEETGIRARPDDLEGPVLRRYSRFEFVEVSARQDEVFYLLRLEREERPRAGEWTELERDVLDELAWWDVDELAHAARDGATVYPPVLPELVASWIEGWDGTCPLIDEVGADAATP</sequence>
<dbReference type="EMBL" id="JACRUO010000001">
    <property type="protein sequence ID" value="MBD3688749.1"/>
    <property type="molecule type" value="Genomic_DNA"/>
</dbReference>
<name>A0A8I0KVB3_9ACTO</name>
<evidence type="ECO:0000313" key="5">
    <source>
        <dbReference type="EMBL" id="MBD3688749.1"/>
    </source>
</evidence>
<reference evidence="5 6" key="1">
    <citation type="submission" date="2020-08" db="EMBL/GenBank/DDBJ databases">
        <title>Winkia gen. nov., sp. nov., isolated from faeces of the Anser albifrons in China.</title>
        <authorList>
            <person name="Liu Q."/>
        </authorList>
    </citation>
    <scope>NUCLEOTIDE SEQUENCE [LARGE SCALE GENOMIC DNA]</scope>
    <source>
        <strain evidence="5 6">C62</strain>
    </source>
</reference>
<accession>A0A8I0KVB3</accession>
<gene>
    <name evidence="5" type="ORF">H8R10_00625</name>
</gene>
<keyword evidence="2" id="KW-0378">Hydrolase</keyword>
<evidence type="ECO:0000256" key="1">
    <source>
        <dbReference type="ARBA" id="ARBA00001946"/>
    </source>
</evidence>
<dbReference type="InterPro" id="IPR015797">
    <property type="entry name" value="NUDIX_hydrolase-like_dom_sf"/>
</dbReference>
<dbReference type="Gene3D" id="3.90.79.10">
    <property type="entry name" value="Nucleoside Triphosphate Pyrophosphohydrolase"/>
    <property type="match status" value="1"/>
</dbReference>
<comment type="caution">
    <text evidence="5">The sequence shown here is derived from an EMBL/GenBank/DDBJ whole genome shotgun (WGS) entry which is preliminary data.</text>
</comment>
<dbReference type="SUPFAM" id="SSF55811">
    <property type="entry name" value="Nudix"/>
    <property type="match status" value="1"/>
</dbReference>
<dbReference type="Proteomes" id="UP000627538">
    <property type="component" value="Unassembled WGS sequence"/>
</dbReference>
<dbReference type="PANTHER" id="PTHR43046:SF12">
    <property type="entry name" value="GDP-MANNOSE MANNOSYL HYDROLASE"/>
    <property type="match status" value="1"/>
</dbReference>
<dbReference type="InterPro" id="IPR000086">
    <property type="entry name" value="NUDIX_hydrolase_dom"/>
</dbReference>
<evidence type="ECO:0000313" key="6">
    <source>
        <dbReference type="Proteomes" id="UP000627538"/>
    </source>
</evidence>
<organism evidence="5 6">
    <name type="scientific">Nanchangia anserum</name>
    <dbReference type="NCBI Taxonomy" id="2692125"/>
    <lineage>
        <taxon>Bacteria</taxon>
        <taxon>Bacillati</taxon>
        <taxon>Actinomycetota</taxon>
        <taxon>Actinomycetes</taxon>
        <taxon>Actinomycetales</taxon>
        <taxon>Actinomycetaceae</taxon>
        <taxon>Nanchangia</taxon>
    </lineage>
</organism>
<evidence type="ECO:0000259" key="4">
    <source>
        <dbReference type="PROSITE" id="PS51462"/>
    </source>
</evidence>
<evidence type="ECO:0000256" key="3">
    <source>
        <dbReference type="ARBA" id="ARBA00022842"/>
    </source>
</evidence>
<dbReference type="PROSITE" id="PS00893">
    <property type="entry name" value="NUDIX_BOX"/>
    <property type="match status" value="1"/>
</dbReference>
<dbReference type="InterPro" id="IPR020084">
    <property type="entry name" value="NUDIX_hydrolase_CS"/>
</dbReference>
<dbReference type="GO" id="GO:0016787">
    <property type="term" value="F:hydrolase activity"/>
    <property type="evidence" value="ECO:0007669"/>
    <property type="project" value="UniProtKB-KW"/>
</dbReference>
<proteinExistence type="predicted"/>